<dbReference type="Proteomes" id="UP000298493">
    <property type="component" value="Unassembled WGS sequence"/>
</dbReference>
<evidence type="ECO:0000313" key="2">
    <source>
        <dbReference type="Proteomes" id="UP000298493"/>
    </source>
</evidence>
<name>A0A4Z1NPA4_9PEZI</name>
<protein>
    <submittedName>
        <fullName evidence="1">Uncharacterized protein</fullName>
    </submittedName>
</protein>
<dbReference type="EMBL" id="SNSC02000022">
    <property type="protein sequence ID" value="TID14579.1"/>
    <property type="molecule type" value="Genomic_DNA"/>
</dbReference>
<proteinExistence type="predicted"/>
<evidence type="ECO:0000313" key="1">
    <source>
        <dbReference type="EMBL" id="TID14579.1"/>
    </source>
</evidence>
<dbReference type="AlphaFoldDB" id="A0A4Z1NPA4"/>
<accession>A0A4Z1NPA4</accession>
<gene>
    <name evidence="1" type="ORF">E6O75_ATG08725</name>
</gene>
<reference evidence="1 2" key="1">
    <citation type="submission" date="2019-04" db="EMBL/GenBank/DDBJ databases">
        <title>High contiguity whole genome sequence and gene annotation resource for two Venturia nashicola isolates.</title>
        <authorList>
            <person name="Prokchorchik M."/>
            <person name="Won K."/>
            <person name="Lee Y."/>
            <person name="Choi E.D."/>
            <person name="Segonzac C."/>
            <person name="Sohn K.H."/>
        </authorList>
    </citation>
    <scope>NUCLEOTIDE SEQUENCE [LARGE SCALE GENOMIC DNA]</scope>
    <source>
        <strain evidence="1 2">PRI2</strain>
    </source>
</reference>
<comment type="caution">
    <text evidence="1">The sequence shown here is derived from an EMBL/GenBank/DDBJ whole genome shotgun (WGS) entry which is preliminary data.</text>
</comment>
<keyword evidence="2" id="KW-1185">Reference proteome</keyword>
<sequence>MPKVQTYKTYIQPSIARGRSNSAAGRGHTSSTWRRFTRWRAVCAVNIGWKDRSSRENILKLRQLPPNETYNSSFSQRDNVCHEEIPVPDKSGDGPLVGFSVQLGTSLQVNINCGIGTLLGSCSSTEGHVRAGTQNQCMSQNTMPSLASKVRNWELHLSSNSRGGFAQAFRFSRVRWL</sequence>
<organism evidence="1 2">
    <name type="scientific">Venturia nashicola</name>
    <dbReference type="NCBI Taxonomy" id="86259"/>
    <lineage>
        <taxon>Eukaryota</taxon>
        <taxon>Fungi</taxon>
        <taxon>Dikarya</taxon>
        <taxon>Ascomycota</taxon>
        <taxon>Pezizomycotina</taxon>
        <taxon>Dothideomycetes</taxon>
        <taxon>Pleosporomycetidae</taxon>
        <taxon>Venturiales</taxon>
        <taxon>Venturiaceae</taxon>
        <taxon>Venturia</taxon>
    </lineage>
</organism>